<gene>
    <name evidence="1" type="ORF">KIN20_011277</name>
</gene>
<name>A0AAD5M957_PARTN</name>
<sequence>MSRGVSGGADSVIIARALAYVRLTERFARLPPTLADNRLNRIRRHSQKDSILKQQPKQLVKGCYHQMREWLHAYRQHCATPLETTSTEDAKTLVNDE</sequence>
<keyword evidence="2" id="KW-1185">Reference proteome</keyword>
<evidence type="ECO:0000313" key="2">
    <source>
        <dbReference type="Proteomes" id="UP001196413"/>
    </source>
</evidence>
<comment type="caution">
    <text evidence="1">The sequence shown here is derived from an EMBL/GenBank/DDBJ whole genome shotgun (WGS) entry which is preliminary data.</text>
</comment>
<dbReference type="EMBL" id="JAHQIW010002032">
    <property type="protein sequence ID" value="KAJ1354362.1"/>
    <property type="molecule type" value="Genomic_DNA"/>
</dbReference>
<dbReference type="Proteomes" id="UP001196413">
    <property type="component" value="Unassembled WGS sequence"/>
</dbReference>
<accession>A0AAD5M957</accession>
<protein>
    <submittedName>
        <fullName evidence="1">Uncharacterized protein</fullName>
    </submittedName>
</protein>
<reference evidence="1" key="1">
    <citation type="submission" date="2021-06" db="EMBL/GenBank/DDBJ databases">
        <title>Parelaphostrongylus tenuis whole genome reference sequence.</title>
        <authorList>
            <person name="Garwood T.J."/>
            <person name="Larsen P.A."/>
            <person name="Fountain-Jones N.M."/>
            <person name="Garbe J.R."/>
            <person name="Macchietto M.G."/>
            <person name="Kania S.A."/>
            <person name="Gerhold R.W."/>
            <person name="Richards J.E."/>
            <person name="Wolf T.M."/>
        </authorList>
    </citation>
    <scope>NUCLEOTIDE SEQUENCE</scope>
    <source>
        <strain evidence="1">MNPRO001-30</strain>
        <tissue evidence="1">Meninges</tissue>
    </source>
</reference>
<evidence type="ECO:0000313" key="1">
    <source>
        <dbReference type="EMBL" id="KAJ1354362.1"/>
    </source>
</evidence>
<proteinExistence type="predicted"/>
<dbReference type="AlphaFoldDB" id="A0AAD5M957"/>
<organism evidence="1 2">
    <name type="scientific">Parelaphostrongylus tenuis</name>
    <name type="common">Meningeal worm</name>
    <dbReference type="NCBI Taxonomy" id="148309"/>
    <lineage>
        <taxon>Eukaryota</taxon>
        <taxon>Metazoa</taxon>
        <taxon>Ecdysozoa</taxon>
        <taxon>Nematoda</taxon>
        <taxon>Chromadorea</taxon>
        <taxon>Rhabditida</taxon>
        <taxon>Rhabditina</taxon>
        <taxon>Rhabditomorpha</taxon>
        <taxon>Strongyloidea</taxon>
        <taxon>Metastrongylidae</taxon>
        <taxon>Parelaphostrongylus</taxon>
    </lineage>
</organism>